<dbReference type="Gene3D" id="2.60.40.1220">
    <property type="match status" value="1"/>
</dbReference>
<dbReference type="InterPro" id="IPR008972">
    <property type="entry name" value="Cupredoxin"/>
</dbReference>
<dbReference type="GO" id="GO:0042597">
    <property type="term" value="C:periplasmic space"/>
    <property type="evidence" value="ECO:0007669"/>
    <property type="project" value="InterPro"/>
</dbReference>
<evidence type="ECO:0000259" key="6">
    <source>
        <dbReference type="Pfam" id="PF04234"/>
    </source>
</evidence>
<dbReference type="Pfam" id="PF00127">
    <property type="entry name" value="Copper-bind"/>
    <property type="match status" value="1"/>
</dbReference>
<dbReference type="PANTHER" id="PTHR36507:SF1">
    <property type="entry name" value="BLL1555 PROTEIN"/>
    <property type="match status" value="1"/>
</dbReference>
<feature type="domain" description="Blue (type 1) copper" evidence="5">
    <location>
        <begin position="164"/>
        <end position="252"/>
    </location>
</feature>
<evidence type="ECO:0000256" key="3">
    <source>
        <dbReference type="ARBA" id="ARBA00023008"/>
    </source>
</evidence>
<dbReference type="EMBL" id="MGGD01000043">
    <property type="protein sequence ID" value="OGM20142.1"/>
    <property type="molecule type" value="Genomic_DNA"/>
</dbReference>
<evidence type="ECO:0000256" key="2">
    <source>
        <dbReference type="ARBA" id="ARBA00022729"/>
    </source>
</evidence>
<accession>A0A1F7XYP4</accession>
<keyword evidence="2" id="KW-0732">Signal</keyword>
<evidence type="ECO:0000256" key="1">
    <source>
        <dbReference type="ARBA" id="ARBA00022723"/>
    </source>
</evidence>
<dbReference type="AlphaFoldDB" id="A0A1F7XYP4"/>
<reference evidence="7 8" key="1">
    <citation type="journal article" date="2016" name="Nat. Commun.">
        <title>Thousands of microbial genomes shed light on interconnected biogeochemical processes in an aquifer system.</title>
        <authorList>
            <person name="Anantharaman K."/>
            <person name="Brown C.T."/>
            <person name="Hug L.A."/>
            <person name="Sharon I."/>
            <person name="Castelle C.J."/>
            <person name="Probst A.J."/>
            <person name="Thomas B.C."/>
            <person name="Singh A."/>
            <person name="Wilkins M.J."/>
            <person name="Karaoz U."/>
            <person name="Brodie E.L."/>
            <person name="Williams K.H."/>
            <person name="Hubbard S.S."/>
            <person name="Banfield J.F."/>
        </authorList>
    </citation>
    <scope>NUCLEOTIDE SEQUENCE [LARGE SCALE GENOMIC DNA]</scope>
</reference>
<evidence type="ECO:0008006" key="9">
    <source>
        <dbReference type="Google" id="ProtNLM"/>
    </source>
</evidence>
<protein>
    <recommendedName>
        <fullName evidence="9">Blue (type 1) copper domain-containing protein</fullName>
    </recommendedName>
</protein>
<keyword evidence="1" id="KW-0479">Metal-binding</keyword>
<evidence type="ECO:0000313" key="8">
    <source>
        <dbReference type="Proteomes" id="UP000176741"/>
    </source>
</evidence>
<dbReference type="InterPro" id="IPR007348">
    <property type="entry name" value="CopC_dom"/>
</dbReference>
<dbReference type="InterPro" id="IPR052721">
    <property type="entry name" value="ET_Amicyanin"/>
</dbReference>
<evidence type="ECO:0000259" key="5">
    <source>
        <dbReference type="Pfam" id="PF00127"/>
    </source>
</evidence>
<organism evidence="7 8">
    <name type="scientific">Candidatus Woesebacteria bacterium RIFCSPHIGHO2_01_FULL_38_26b</name>
    <dbReference type="NCBI Taxonomy" id="1802491"/>
    <lineage>
        <taxon>Bacteria</taxon>
        <taxon>Candidatus Woeseibacteriota</taxon>
    </lineage>
</organism>
<name>A0A1F7XYP4_9BACT</name>
<gene>
    <name evidence="7" type="ORF">A2771_00555</name>
</gene>
<keyword evidence="3" id="KW-0186">Copper</keyword>
<dbReference type="Pfam" id="PF04234">
    <property type="entry name" value="CopC"/>
    <property type="match status" value="1"/>
</dbReference>
<dbReference type="Gene3D" id="2.60.40.420">
    <property type="entry name" value="Cupredoxins - blue copper proteins"/>
    <property type="match status" value="1"/>
</dbReference>
<sequence>MYKKLTIIIVLVSLITGAYLFLDHSSKVIPKDGFNTVNNQETAKRQNYEFPNPKKSAHHESNTPEHATIAPAVPINVVINFNFDLSPKSEIKILKDGKDFGVGETKVDTNKLSILRDTDPQSGDGTYKVEYNACWPDGSCHDGYFYFAIDTKAKADFKDMSDKVLTGINLEANSFNPIKIIISKGTKITWVNKDKVIHYVNTDSHPAHTYFPQQNSKALNINDTFSLVFDKPGWYPYHCSAHESIMKGEIIVLP</sequence>
<dbReference type="GO" id="GO:0009055">
    <property type="term" value="F:electron transfer activity"/>
    <property type="evidence" value="ECO:0007669"/>
    <property type="project" value="InterPro"/>
</dbReference>
<dbReference type="SUPFAM" id="SSF49503">
    <property type="entry name" value="Cupredoxins"/>
    <property type="match status" value="1"/>
</dbReference>
<dbReference type="InterPro" id="IPR014756">
    <property type="entry name" value="Ig_E-set"/>
</dbReference>
<feature type="domain" description="CopC" evidence="6">
    <location>
        <begin position="58"/>
        <end position="149"/>
    </location>
</feature>
<dbReference type="InterPro" id="IPR014755">
    <property type="entry name" value="Cu-Rt/internalin_Ig-like"/>
</dbReference>
<comment type="caution">
    <text evidence="7">The sequence shown here is derived from an EMBL/GenBank/DDBJ whole genome shotgun (WGS) entry which is preliminary data.</text>
</comment>
<dbReference type="Proteomes" id="UP000176741">
    <property type="component" value="Unassembled WGS sequence"/>
</dbReference>
<evidence type="ECO:0000313" key="7">
    <source>
        <dbReference type="EMBL" id="OGM20142.1"/>
    </source>
</evidence>
<evidence type="ECO:0000256" key="4">
    <source>
        <dbReference type="SAM" id="MobiDB-lite"/>
    </source>
</evidence>
<dbReference type="GO" id="GO:0046688">
    <property type="term" value="P:response to copper ion"/>
    <property type="evidence" value="ECO:0007669"/>
    <property type="project" value="InterPro"/>
</dbReference>
<dbReference type="InterPro" id="IPR000923">
    <property type="entry name" value="BlueCu_1"/>
</dbReference>
<dbReference type="PANTHER" id="PTHR36507">
    <property type="entry name" value="BLL1555 PROTEIN"/>
    <property type="match status" value="1"/>
</dbReference>
<proteinExistence type="predicted"/>
<dbReference type="GO" id="GO:0005507">
    <property type="term" value="F:copper ion binding"/>
    <property type="evidence" value="ECO:0007669"/>
    <property type="project" value="InterPro"/>
</dbReference>
<feature type="region of interest" description="Disordered" evidence="4">
    <location>
        <begin position="42"/>
        <end position="66"/>
    </location>
</feature>
<dbReference type="SUPFAM" id="SSF81296">
    <property type="entry name" value="E set domains"/>
    <property type="match status" value="1"/>
</dbReference>